<dbReference type="GO" id="GO:0005739">
    <property type="term" value="C:mitochondrion"/>
    <property type="evidence" value="ECO:0007669"/>
    <property type="project" value="UniProtKB-SubCell"/>
</dbReference>
<dbReference type="OrthoDB" id="2968323at2759"/>
<sequence length="629" mass="72189">MLSRVIRNSTVLRQLPKLRHPAVLPVVMKSPVRHYATDSLLDVVYSTLGETTDQQRQTLFEYNWGSWLKNDKLMKKQREVYFSLEGLASFINLIKDFEQGLSQPKPMHGSFVLTQNLDLIGESDRGVYFNLVTALFQGKSDRLYKITLTTGKELLLRIPYKLTTDAAIAAKIKSEVATADFLQLKMGLKVPRVLAYGTDTFNEVGSPYILEEFIPGQPLAAKWMAADSDSAEMNQDTESDKTLHDVLEPMVQFVDKAMGMTFNQFGSLYFYNDVEGSLQNTLPYDGETDEALKNRWRIGPSVEAPFTKNKDKLPQKVIDEYNGPWDASNPLAVIESVADIELENARNNLALINADAGASEDDKALVTKQIEICEHFKKIAPRLLNPKSKSIMNVEELFKPRLVFPKLDPMNFTEQEDGTCYFGNFEVAIIKPFILANYPKFIAYNGERIYNLEEDVPGFNELSDLEKDAYREMYDRTKRETVWETLINKYRHDLIAVASPHIKALRNPYLNALNVKSPREYYFIEGYIIYLLNKWETYAANELVNTTDKKFPVDFTEKDFEDNQANLRRIDRESQHPFAETGYWVPQSWLDAFIEQGAVVQNKDGDYEFVKQLLKVPRDSDKDESDKDQ</sequence>
<name>A0A367Y533_9ASCO</name>
<accession>A0A367Y533</accession>
<keyword evidence="8" id="KW-1185">Reference proteome</keyword>
<dbReference type="PANTHER" id="PTHR36091">
    <property type="entry name" value="ALTERED INHERITANCE OF MITOCHONDRIA PROTEIN 9, MITOCHONDRIAL"/>
    <property type="match status" value="1"/>
</dbReference>
<comment type="caution">
    <text evidence="7">The sequence shown here is derived from an EMBL/GenBank/DDBJ whole genome shotgun (WGS) entry which is preliminary data.</text>
</comment>
<dbReference type="AlphaFoldDB" id="A0A367Y533"/>
<evidence type="ECO:0000256" key="6">
    <source>
        <dbReference type="ARBA" id="ARBA00031849"/>
    </source>
</evidence>
<evidence type="ECO:0000256" key="2">
    <source>
        <dbReference type="ARBA" id="ARBA00005543"/>
    </source>
</evidence>
<proteinExistence type="inferred from homology"/>
<evidence type="ECO:0000313" key="7">
    <source>
        <dbReference type="EMBL" id="RCK60974.1"/>
    </source>
</evidence>
<reference evidence="7 8" key="1">
    <citation type="submission" date="2018-06" db="EMBL/GenBank/DDBJ databases">
        <title>Whole genome sequencing of Candida tropicalis (genome annotated by CSBL at Korea University).</title>
        <authorList>
            <person name="Ahn J."/>
        </authorList>
    </citation>
    <scope>NUCLEOTIDE SEQUENCE [LARGE SCALE GENOMIC DNA]</scope>
    <source>
        <strain evidence="7 8">ATCC 20962</strain>
    </source>
</reference>
<organism evidence="7 8">
    <name type="scientific">Candida viswanathii</name>
    <dbReference type="NCBI Taxonomy" id="5486"/>
    <lineage>
        <taxon>Eukaryota</taxon>
        <taxon>Fungi</taxon>
        <taxon>Dikarya</taxon>
        <taxon>Ascomycota</taxon>
        <taxon>Saccharomycotina</taxon>
        <taxon>Pichiomycetes</taxon>
        <taxon>Debaryomycetaceae</taxon>
        <taxon>Candida/Lodderomyces clade</taxon>
        <taxon>Candida</taxon>
    </lineage>
</organism>
<gene>
    <name evidence="7" type="primary">AIM9_1</name>
    <name evidence="7" type="ORF">Cantr_08627</name>
</gene>
<dbReference type="InterPro" id="IPR051035">
    <property type="entry name" value="Mito_inheritance_9"/>
</dbReference>
<dbReference type="InterPro" id="IPR011009">
    <property type="entry name" value="Kinase-like_dom_sf"/>
</dbReference>
<evidence type="ECO:0000256" key="1">
    <source>
        <dbReference type="ARBA" id="ARBA00004173"/>
    </source>
</evidence>
<dbReference type="STRING" id="5486.A0A367Y533"/>
<evidence type="ECO:0000313" key="8">
    <source>
        <dbReference type="Proteomes" id="UP000253472"/>
    </source>
</evidence>
<dbReference type="PANTHER" id="PTHR36091:SF1">
    <property type="entry name" value="ALTERED INHERITANCE OF MITOCHONDRIA PROTEIN 9, MITOCHONDRIAL"/>
    <property type="match status" value="1"/>
</dbReference>
<keyword evidence="4" id="KW-0809">Transit peptide</keyword>
<evidence type="ECO:0000256" key="3">
    <source>
        <dbReference type="ARBA" id="ARBA00016197"/>
    </source>
</evidence>
<comment type="subcellular location">
    <subcellularLocation>
        <location evidence="1">Mitochondrion</location>
    </subcellularLocation>
</comment>
<keyword evidence="5" id="KW-0496">Mitochondrion</keyword>
<evidence type="ECO:0000256" key="4">
    <source>
        <dbReference type="ARBA" id="ARBA00022946"/>
    </source>
</evidence>
<protein>
    <recommendedName>
        <fullName evidence="3">Altered inheritance of mitochondria protein 9, mitochondrial</fullName>
    </recommendedName>
    <alternativeName>
        <fullName evidence="6">Found in mitochondrial proteome protein 29</fullName>
    </alternativeName>
</protein>
<dbReference type="Proteomes" id="UP000253472">
    <property type="component" value="Unassembled WGS sequence"/>
</dbReference>
<comment type="similarity">
    <text evidence="2">Belongs to the AIM9 family.</text>
</comment>
<evidence type="ECO:0000256" key="5">
    <source>
        <dbReference type="ARBA" id="ARBA00023128"/>
    </source>
</evidence>
<dbReference type="SUPFAM" id="SSF56112">
    <property type="entry name" value="Protein kinase-like (PK-like)"/>
    <property type="match status" value="1"/>
</dbReference>
<dbReference type="EMBL" id="QLNQ01000026">
    <property type="protein sequence ID" value="RCK60974.1"/>
    <property type="molecule type" value="Genomic_DNA"/>
</dbReference>